<feature type="domain" description="DUF218" evidence="2">
    <location>
        <begin position="103"/>
        <end position="246"/>
    </location>
</feature>
<keyword evidence="1" id="KW-0812">Transmembrane</keyword>
<reference evidence="3 4" key="1">
    <citation type="submission" date="2018-07" db="EMBL/GenBank/DDBJ databases">
        <title>Arthrobacter sp. nov., isolated from raw cow's milk with high bacterial count.</title>
        <authorList>
            <person name="Hahne J."/>
            <person name="Isele D."/>
            <person name="Lipski A."/>
        </authorList>
    </citation>
    <scope>NUCLEOTIDE SEQUENCE [LARGE SCALE GENOMIC DNA]</scope>
    <source>
        <strain evidence="3 4">JZ R-183</strain>
    </source>
</reference>
<organism evidence="3 4">
    <name type="scientific">Galactobacter caseinivorans</name>
    <dbReference type="NCBI Taxonomy" id="2676123"/>
    <lineage>
        <taxon>Bacteria</taxon>
        <taxon>Bacillati</taxon>
        <taxon>Actinomycetota</taxon>
        <taxon>Actinomycetes</taxon>
        <taxon>Micrococcales</taxon>
        <taxon>Micrococcaceae</taxon>
        <taxon>Galactobacter</taxon>
    </lineage>
</organism>
<dbReference type="GO" id="GO:0000270">
    <property type="term" value="P:peptidoglycan metabolic process"/>
    <property type="evidence" value="ECO:0007669"/>
    <property type="project" value="TreeGrafter"/>
</dbReference>
<dbReference type="Pfam" id="PF02698">
    <property type="entry name" value="DUF218"/>
    <property type="match status" value="1"/>
</dbReference>
<dbReference type="PANTHER" id="PTHR30336:SF4">
    <property type="entry name" value="ENVELOPE BIOGENESIS FACTOR ELYC"/>
    <property type="match status" value="1"/>
</dbReference>
<proteinExistence type="predicted"/>
<keyword evidence="1" id="KW-0472">Membrane</keyword>
<dbReference type="InterPro" id="IPR051599">
    <property type="entry name" value="Cell_Envelope_Assoc"/>
</dbReference>
<feature type="transmembrane region" description="Helical" evidence="1">
    <location>
        <begin position="6"/>
        <end position="25"/>
    </location>
</feature>
<feature type="transmembrane region" description="Helical" evidence="1">
    <location>
        <begin position="37"/>
        <end position="58"/>
    </location>
</feature>
<feature type="transmembrane region" description="Helical" evidence="1">
    <location>
        <begin position="64"/>
        <end position="92"/>
    </location>
</feature>
<dbReference type="GO" id="GO:0043164">
    <property type="term" value="P:Gram-negative-bacterium-type cell wall biogenesis"/>
    <property type="evidence" value="ECO:0007669"/>
    <property type="project" value="TreeGrafter"/>
</dbReference>
<keyword evidence="1" id="KW-1133">Transmembrane helix</keyword>
<keyword evidence="4" id="KW-1185">Reference proteome</keyword>
<feature type="transmembrane region" description="Helical" evidence="1">
    <location>
        <begin position="254"/>
        <end position="275"/>
    </location>
</feature>
<dbReference type="GO" id="GO:0005886">
    <property type="term" value="C:plasma membrane"/>
    <property type="evidence" value="ECO:0007669"/>
    <property type="project" value="TreeGrafter"/>
</dbReference>
<comment type="caution">
    <text evidence="3">The sequence shown here is derived from an EMBL/GenBank/DDBJ whole genome shotgun (WGS) entry which is preliminary data.</text>
</comment>
<sequence>MWLFLILLMPFAVMVLGFYLIRNGVTMWRREGRSLGNMLSLVAGVLVFALPVIAVALVRTTNPVALGLAFLLFFVSSYVGGVFVVFLVYALAYARMEPRFEPDAVVILGSRLIGGKVPPLLRARLDRAVQIYGETDPKPLMIPSGGQGADETRPEGAAMAEYLVQAGIPEGDVLPENHAVNTAQNLRLARDIQLQAGRTGPLVAVTNDYHVLRSALIGRKLDLDAEVQGARTASYYRPSAFLREFVAVLSEHKVLNALACLPFLGISILVMLYAFSAQ</sequence>
<accession>A0A496PHS1</accession>
<dbReference type="Gene3D" id="3.40.50.620">
    <property type="entry name" value="HUPs"/>
    <property type="match status" value="1"/>
</dbReference>
<gene>
    <name evidence="3" type="ORF">DWQ67_10705</name>
</gene>
<name>A0A496PHS1_9MICC</name>
<evidence type="ECO:0000259" key="2">
    <source>
        <dbReference type="Pfam" id="PF02698"/>
    </source>
</evidence>
<dbReference type="CDD" id="cd06259">
    <property type="entry name" value="YdcF-like"/>
    <property type="match status" value="1"/>
</dbReference>
<dbReference type="AlphaFoldDB" id="A0A496PHS1"/>
<dbReference type="InterPro" id="IPR003848">
    <property type="entry name" value="DUF218"/>
</dbReference>
<protein>
    <submittedName>
        <fullName evidence="3">YdcF family protein</fullName>
    </submittedName>
</protein>
<evidence type="ECO:0000256" key="1">
    <source>
        <dbReference type="SAM" id="Phobius"/>
    </source>
</evidence>
<dbReference type="InterPro" id="IPR014729">
    <property type="entry name" value="Rossmann-like_a/b/a_fold"/>
</dbReference>
<evidence type="ECO:0000313" key="3">
    <source>
        <dbReference type="EMBL" id="RKW70033.1"/>
    </source>
</evidence>
<dbReference type="Proteomes" id="UP000273119">
    <property type="component" value="Unassembled WGS sequence"/>
</dbReference>
<dbReference type="PANTHER" id="PTHR30336">
    <property type="entry name" value="INNER MEMBRANE PROTEIN, PROBABLE PERMEASE"/>
    <property type="match status" value="1"/>
</dbReference>
<evidence type="ECO:0000313" key="4">
    <source>
        <dbReference type="Proteomes" id="UP000273119"/>
    </source>
</evidence>
<dbReference type="EMBL" id="QQXL01000006">
    <property type="protein sequence ID" value="RKW70033.1"/>
    <property type="molecule type" value="Genomic_DNA"/>
</dbReference>